<accession>A0AAE0IGR1</accession>
<dbReference type="InterPro" id="IPR011050">
    <property type="entry name" value="Pectin_lyase_fold/virulence"/>
</dbReference>
<dbReference type="Proteomes" id="UP001286456">
    <property type="component" value="Unassembled WGS sequence"/>
</dbReference>
<proteinExistence type="predicted"/>
<reference evidence="1" key="2">
    <citation type="submission" date="2023-06" db="EMBL/GenBank/DDBJ databases">
        <authorList>
            <consortium name="Lawrence Berkeley National Laboratory"/>
            <person name="Haridas S."/>
            <person name="Hensen N."/>
            <person name="Bonometti L."/>
            <person name="Westerberg I."/>
            <person name="Brannstrom I.O."/>
            <person name="Guillou S."/>
            <person name="Cros-Aarteil S."/>
            <person name="Calhoun S."/>
            <person name="Kuo A."/>
            <person name="Mondo S."/>
            <person name="Pangilinan J."/>
            <person name="Riley R."/>
            <person name="Labutti K."/>
            <person name="Andreopoulos B."/>
            <person name="Lipzen A."/>
            <person name="Chen C."/>
            <person name="Yanf M."/>
            <person name="Daum C."/>
            <person name="Ng V."/>
            <person name="Clum A."/>
            <person name="Steindorff A."/>
            <person name="Ohm R."/>
            <person name="Martin F."/>
            <person name="Silar P."/>
            <person name="Natvig D."/>
            <person name="Lalanne C."/>
            <person name="Gautier V."/>
            <person name="Ament-Velasquez S.L."/>
            <person name="Kruys A."/>
            <person name="Hutchinson M.I."/>
            <person name="Powell A.J."/>
            <person name="Barry K."/>
            <person name="Miller A.N."/>
            <person name="Grigoriev I.V."/>
            <person name="Debuchy R."/>
            <person name="Gladieux P."/>
            <person name="Thoren M.H."/>
            <person name="Johannesson H."/>
        </authorList>
    </citation>
    <scope>NUCLEOTIDE SEQUENCE</scope>
    <source>
        <strain evidence="1">SMH4131-1</strain>
    </source>
</reference>
<evidence type="ECO:0000313" key="1">
    <source>
        <dbReference type="EMBL" id="KAK3324791.1"/>
    </source>
</evidence>
<dbReference type="EMBL" id="JAUEPO010000004">
    <property type="protein sequence ID" value="KAK3324791.1"/>
    <property type="molecule type" value="Genomic_DNA"/>
</dbReference>
<comment type="caution">
    <text evidence="1">The sequence shown here is derived from an EMBL/GenBank/DDBJ whole genome shotgun (WGS) entry which is preliminary data.</text>
</comment>
<name>A0AAE0IGR1_9PEZI</name>
<reference evidence="1" key="1">
    <citation type="journal article" date="2023" name="Mol. Phylogenet. Evol.">
        <title>Genome-scale phylogeny and comparative genomics of the fungal order Sordariales.</title>
        <authorList>
            <person name="Hensen N."/>
            <person name="Bonometti L."/>
            <person name="Westerberg I."/>
            <person name="Brannstrom I.O."/>
            <person name="Guillou S."/>
            <person name="Cros-Aarteil S."/>
            <person name="Calhoun S."/>
            <person name="Haridas S."/>
            <person name="Kuo A."/>
            <person name="Mondo S."/>
            <person name="Pangilinan J."/>
            <person name="Riley R."/>
            <person name="LaButti K."/>
            <person name="Andreopoulos B."/>
            <person name="Lipzen A."/>
            <person name="Chen C."/>
            <person name="Yan M."/>
            <person name="Daum C."/>
            <person name="Ng V."/>
            <person name="Clum A."/>
            <person name="Steindorff A."/>
            <person name="Ohm R.A."/>
            <person name="Martin F."/>
            <person name="Silar P."/>
            <person name="Natvig D.O."/>
            <person name="Lalanne C."/>
            <person name="Gautier V."/>
            <person name="Ament-Velasquez S.L."/>
            <person name="Kruys A."/>
            <person name="Hutchinson M.I."/>
            <person name="Powell A.J."/>
            <person name="Barry K."/>
            <person name="Miller A.N."/>
            <person name="Grigoriev I.V."/>
            <person name="Debuchy R."/>
            <person name="Gladieux P."/>
            <person name="Hiltunen Thoren M."/>
            <person name="Johannesson H."/>
        </authorList>
    </citation>
    <scope>NUCLEOTIDE SEQUENCE</scope>
    <source>
        <strain evidence="1">SMH4131-1</strain>
    </source>
</reference>
<sequence length="766" mass="82907">MTGTYNGGSIPVLDSTMTDVTTGIYVSTPFNMANQFSIVIDNLSIKNVGTAVNHQTAGTQLVGGTYNVESWVLGKGPTAGVVLMEWNMAESSQGSAGMWDSHFRIGGAAGSRLQVANCPKLTGPVNANCIAGAMMLHMTPTSSAYLENIWAWVSDHDMDSGLAQTQIDVYVARGILIESRGGPVWMYSTASEHCILYQYQLYGAKDVFMGNVQTESPYFLPKPQAPAPFITAVEQFPGDPDFGSCAGSSSTHCAAAWGLMVQASTNVHVMGAGLYNWFQEYVQPCVDTQDCQQRVVNITASASVWVYNLYTIGTVEMINYGSQTPILSKPNTNALEHPFVSSINAWMGASVGEVPDEFNDEITLLIDHWNLPECSGGSTSLEELEEAAAKVPGHCRDKYVVDIEMRTLNTALDKYTSVVKDGYDSKFAIYEKVVRQAVPGQIDAFMRGAQASGFFSCVNRKIVCCKAECHAIAYGNCEGCDRGADCVSGPTNVTVDCPTEIPRAAPSYSAPSLPTIYYTCTNYDGFYKAMADQYGIQKSWVTWGKFTVRIHTGCEYSGTNIKKCQDDNEQHWYGYPLFNDGAVVIANPKDIIAASYDQARELSADLSQAAAFADWFAPYHSDLADAASIPAFLMSMAVDSMSKVVHVADEIIEEERKALIVNFLTAVLFLIPMAGEVAGAFSLAVLRGILEIAGHLADLAITIYEVVDDPGSALQTIFGWLLGGGASRKPFKEAAAARRAMPNAEKDKLGTVKDKLDTIARVRKTC</sequence>
<gene>
    <name evidence="1" type="ORF">B0T19DRAFT_477630</name>
</gene>
<evidence type="ECO:0000313" key="2">
    <source>
        <dbReference type="Proteomes" id="UP001286456"/>
    </source>
</evidence>
<protein>
    <submittedName>
        <fullName evidence="1">Uncharacterized protein</fullName>
    </submittedName>
</protein>
<organism evidence="1 2">
    <name type="scientific">Cercophora scortea</name>
    <dbReference type="NCBI Taxonomy" id="314031"/>
    <lineage>
        <taxon>Eukaryota</taxon>
        <taxon>Fungi</taxon>
        <taxon>Dikarya</taxon>
        <taxon>Ascomycota</taxon>
        <taxon>Pezizomycotina</taxon>
        <taxon>Sordariomycetes</taxon>
        <taxon>Sordariomycetidae</taxon>
        <taxon>Sordariales</taxon>
        <taxon>Lasiosphaeriaceae</taxon>
        <taxon>Cercophora</taxon>
    </lineage>
</organism>
<dbReference type="SUPFAM" id="SSF51126">
    <property type="entry name" value="Pectin lyase-like"/>
    <property type="match status" value="1"/>
</dbReference>
<dbReference type="AlphaFoldDB" id="A0AAE0IGR1"/>
<dbReference type="Gene3D" id="2.160.20.10">
    <property type="entry name" value="Single-stranded right-handed beta-helix, Pectin lyase-like"/>
    <property type="match status" value="1"/>
</dbReference>
<dbReference type="InterPro" id="IPR012334">
    <property type="entry name" value="Pectin_lyas_fold"/>
</dbReference>
<keyword evidence="2" id="KW-1185">Reference proteome</keyword>